<keyword evidence="3" id="KW-0479">Metal-binding</keyword>
<keyword evidence="4" id="KW-0408">Iron</keyword>
<dbReference type="Pfam" id="PF13085">
    <property type="entry name" value="Fer2_3"/>
    <property type="match status" value="1"/>
</dbReference>
<sequence>MKLTVKVWRQGTPADDGRFETRTVNDLEPSLSVLEMLDKMNDDIVKEGGDPVTFESDCREGICGACGILVNRRPHGPTPLTPACHQRLSSFNDGETVTIEPFRSGAYPVVKDLMVERSALVDVMDAGGHVQVAAGTAPDADTDRITYDTAELALDFAACIGCGACVAACPNGSANLYLGAKLAHLSMLPIPASERGMRADVMLAEADERFGPCSLHGECALVCPANIPLVAISYVNKERMRCALRGKND</sequence>
<dbReference type="Gene3D" id="3.10.20.30">
    <property type="match status" value="1"/>
</dbReference>
<evidence type="ECO:0000256" key="4">
    <source>
        <dbReference type="ARBA" id="ARBA00023004"/>
    </source>
</evidence>
<dbReference type="InterPro" id="IPR009051">
    <property type="entry name" value="Helical_ferredxn"/>
</dbReference>
<dbReference type="EMBL" id="CP034593">
    <property type="protein sequence ID" value="AZQ76312.1"/>
    <property type="molecule type" value="Genomic_DNA"/>
</dbReference>
<evidence type="ECO:0000313" key="9">
    <source>
        <dbReference type="Proteomes" id="UP000280344"/>
    </source>
</evidence>
<dbReference type="GO" id="GO:0046872">
    <property type="term" value="F:metal ion binding"/>
    <property type="evidence" value="ECO:0007669"/>
    <property type="project" value="UniProtKB-KW"/>
</dbReference>
<feature type="domain" description="4Fe-4S ferredoxin-type" evidence="7">
    <location>
        <begin position="150"/>
        <end position="179"/>
    </location>
</feature>
<dbReference type="AlphaFoldDB" id="A0A3Q9G0R8"/>
<reference evidence="8 9" key="1">
    <citation type="submission" date="2018-12" db="EMBL/GenBank/DDBJ databases">
        <title>Complete genome sequence of Flaviflexus sp. H23T48.</title>
        <authorList>
            <person name="Bae J.-W."/>
            <person name="Lee J.-Y."/>
        </authorList>
    </citation>
    <scope>NUCLEOTIDE SEQUENCE [LARGE SCALE GENOMIC DNA]</scope>
    <source>
        <strain evidence="8 9">H23T48</strain>
    </source>
</reference>
<dbReference type="PANTHER" id="PTHR11921:SF41">
    <property type="entry name" value="SUCCINATE DEHYDROGENASE"/>
    <property type="match status" value="1"/>
</dbReference>
<proteinExistence type="inferred from homology"/>
<dbReference type="InterPro" id="IPR017900">
    <property type="entry name" value="4Fe4S_Fe_S_CS"/>
</dbReference>
<comment type="cofactor">
    <cofactor evidence="1">
        <name>[3Fe-4S] cluster</name>
        <dbReference type="ChEBI" id="CHEBI:21137"/>
    </cofactor>
</comment>
<dbReference type="NCBIfam" id="NF005746">
    <property type="entry name" value="PRK07570.1"/>
    <property type="match status" value="1"/>
</dbReference>
<dbReference type="PANTHER" id="PTHR11921">
    <property type="entry name" value="SUCCINATE DEHYDROGENASE IRON-SULFUR PROTEIN"/>
    <property type="match status" value="1"/>
</dbReference>
<name>A0A3Q9G0R8_9ACTO</name>
<protein>
    <submittedName>
        <fullName evidence="8">Succinate dehydrogenase/fumarate reductase iron-sulfur subunit</fullName>
    </submittedName>
</protein>
<dbReference type="InterPro" id="IPR012675">
    <property type="entry name" value="Beta-grasp_dom_sf"/>
</dbReference>
<dbReference type="SUPFAM" id="SSF54292">
    <property type="entry name" value="2Fe-2S ferredoxin-like"/>
    <property type="match status" value="1"/>
</dbReference>
<dbReference type="OrthoDB" id="9804391at2"/>
<organism evidence="8 9">
    <name type="scientific">Flaviflexus ciconiae</name>
    <dbReference type="NCBI Taxonomy" id="2496867"/>
    <lineage>
        <taxon>Bacteria</taxon>
        <taxon>Bacillati</taxon>
        <taxon>Actinomycetota</taxon>
        <taxon>Actinomycetes</taxon>
        <taxon>Actinomycetales</taxon>
        <taxon>Actinomycetaceae</taxon>
        <taxon>Flaviflexus</taxon>
    </lineage>
</organism>
<dbReference type="GO" id="GO:0022904">
    <property type="term" value="P:respiratory electron transport chain"/>
    <property type="evidence" value="ECO:0007669"/>
    <property type="project" value="TreeGrafter"/>
</dbReference>
<evidence type="ECO:0000256" key="5">
    <source>
        <dbReference type="ARBA" id="ARBA00023014"/>
    </source>
</evidence>
<dbReference type="Gene3D" id="1.10.1060.10">
    <property type="entry name" value="Alpha-helical ferredoxin"/>
    <property type="match status" value="1"/>
</dbReference>
<evidence type="ECO:0000259" key="7">
    <source>
        <dbReference type="PROSITE" id="PS51379"/>
    </source>
</evidence>
<dbReference type="GO" id="GO:0009060">
    <property type="term" value="P:aerobic respiration"/>
    <property type="evidence" value="ECO:0007669"/>
    <property type="project" value="TreeGrafter"/>
</dbReference>
<evidence type="ECO:0000256" key="2">
    <source>
        <dbReference type="ARBA" id="ARBA00009433"/>
    </source>
</evidence>
<dbReference type="GO" id="GO:0051537">
    <property type="term" value="F:2 iron, 2 sulfur cluster binding"/>
    <property type="evidence" value="ECO:0007669"/>
    <property type="project" value="InterPro"/>
</dbReference>
<dbReference type="SUPFAM" id="SSF46548">
    <property type="entry name" value="alpha-helical ferredoxin"/>
    <property type="match status" value="1"/>
</dbReference>
<evidence type="ECO:0000256" key="1">
    <source>
        <dbReference type="ARBA" id="ARBA00001927"/>
    </source>
</evidence>
<dbReference type="PROSITE" id="PS00197">
    <property type="entry name" value="2FE2S_FER_1"/>
    <property type="match status" value="1"/>
</dbReference>
<comment type="cofactor">
    <cofactor evidence="6">
        <name>[2Fe-2S] cluster</name>
        <dbReference type="ChEBI" id="CHEBI:190135"/>
    </cofactor>
</comment>
<dbReference type="PROSITE" id="PS00198">
    <property type="entry name" value="4FE4S_FER_1"/>
    <property type="match status" value="1"/>
</dbReference>
<dbReference type="Proteomes" id="UP000280344">
    <property type="component" value="Chromosome"/>
</dbReference>
<evidence type="ECO:0000256" key="3">
    <source>
        <dbReference type="ARBA" id="ARBA00022723"/>
    </source>
</evidence>
<evidence type="ECO:0000256" key="6">
    <source>
        <dbReference type="ARBA" id="ARBA00034078"/>
    </source>
</evidence>
<evidence type="ECO:0000313" key="8">
    <source>
        <dbReference type="EMBL" id="AZQ76312.1"/>
    </source>
</evidence>
<dbReference type="KEGG" id="flh:EJ997_02120"/>
<dbReference type="InterPro" id="IPR006058">
    <property type="entry name" value="2Fe2S_fd_BS"/>
</dbReference>
<accession>A0A3Q9G0R8</accession>
<dbReference type="PROSITE" id="PS51379">
    <property type="entry name" value="4FE4S_FER_2"/>
    <property type="match status" value="1"/>
</dbReference>
<dbReference type="InterPro" id="IPR036010">
    <property type="entry name" value="2Fe-2S_ferredoxin-like_sf"/>
</dbReference>
<gene>
    <name evidence="8" type="ORF">EJ997_02120</name>
</gene>
<keyword evidence="9" id="KW-1185">Reference proteome</keyword>
<dbReference type="RefSeq" id="WP_126703121.1">
    <property type="nucleotide sequence ID" value="NZ_CP034593.1"/>
</dbReference>
<comment type="similarity">
    <text evidence="2">Belongs to the succinate dehydrogenase/fumarate reductase iron-sulfur protein family.</text>
</comment>
<dbReference type="InterPro" id="IPR025192">
    <property type="entry name" value="Succ_DH/fum_Rdtase_N"/>
</dbReference>
<dbReference type="GO" id="GO:0009055">
    <property type="term" value="F:electron transfer activity"/>
    <property type="evidence" value="ECO:0007669"/>
    <property type="project" value="InterPro"/>
</dbReference>
<keyword evidence="5" id="KW-0411">Iron-sulfur</keyword>
<dbReference type="InterPro" id="IPR050573">
    <property type="entry name" value="SDH/FRD_Iron-Sulfur"/>
</dbReference>
<dbReference type="InterPro" id="IPR017896">
    <property type="entry name" value="4Fe4S_Fe-S-bd"/>
</dbReference>
<dbReference type="Pfam" id="PF13183">
    <property type="entry name" value="Fer4_8"/>
    <property type="match status" value="1"/>
</dbReference>